<feature type="region of interest" description="Disordered" evidence="1">
    <location>
        <begin position="748"/>
        <end position="767"/>
    </location>
</feature>
<comment type="caution">
    <text evidence="2">The sequence shown here is derived from an EMBL/GenBank/DDBJ whole genome shotgun (WGS) entry which is preliminary data.</text>
</comment>
<feature type="compositionally biased region" description="Polar residues" evidence="1">
    <location>
        <begin position="51"/>
        <end position="76"/>
    </location>
</feature>
<name>A0AAD1XYC6_EUPCR</name>
<evidence type="ECO:0000313" key="3">
    <source>
        <dbReference type="Proteomes" id="UP001295684"/>
    </source>
</evidence>
<accession>A0AAD1XYC6</accession>
<protein>
    <submittedName>
        <fullName evidence="2">Uncharacterized protein</fullName>
    </submittedName>
</protein>
<feature type="region of interest" description="Disordered" evidence="1">
    <location>
        <begin position="694"/>
        <end position="732"/>
    </location>
</feature>
<feature type="region of interest" description="Disordered" evidence="1">
    <location>
        <begin position="624"/>
        <end position="643"/>
    </location>
</feature>
<dbReference type="EMBL" id="CAMPGE010023077">
    <property type="protein sequence ID" value="CAI2381054.1"/>
    <property type="molecule type" value="Genomic_DNA"/>
</dbReference>
<evidence type="ECO:0000256" key="1">
    <source>
        <dbReference type="SAM" id="MobiDB-lite"/>
    </source>
</evidence>
<keyword evidence="3" id="KW-1185">Reference proteome</keyword>
<evidence type="ECO:0000313" key="2">
    <source>
        <dbReference type="EMBL" id="CAI2381054.1"/>
    </source>
</evidence>
<feature type="region of interest" description="Disordered" evidence="1">
    <location>
        <begin position="51"/>
        <end position="106"/>
    </location>
</feature>
<dbReference type="Proteomes" id="UP001295684">
    <property type="component" value="Unassembled WGS sequence"/>
</dbReference>
<dbReference type="AlphaFoldDB" id="A0AAD1XYC6"/>
<feature type="compositionally biased region" description="Polar residues" evidence="1">
    <location>
        <begin position="86"/>
        <end position="99"/>
    </location>
</feature>
<gene>
    <name evidence="2" type="ORF">ECRASSUSDP1_LOCUS22499</name>
</gene>
<proteinExistence type="predicted"/>
<sequence>MNSVETRLTSSPQNLYMEEDFFDQVQRCAEENQRKLKQAKNLEDLIKIKLSTTTSQNSKPPHRPSQLTNKSPTTATIKGAQKSTDRQAQTSTEKPTNNLGDKKRKISDREMLLDMMNRNENQLVLSDSEEENHIFGKGIADRIARLPGVSYDDEKLLGGKPNSRYKHSYLSSIQSIRGIEKEKLNEALQKQVNKLTIINEKFKQIIAPSAKNVRNFEKYLSADRKSLYHKPSPNSSLRKPKKNQNDNFNLIKFCNTKNTDFLFGSKEKLKAMKPRRVKLKPKNQDLHVPIKESTNSEILGEMEHTFDVRKSSSDEEPSKFKVPIKVPHQQNLGQQYHSTDRFEKGSDKNEYERLTDSRASQKPARVVFKKASKDISRAERVNQMAHLDYIESELNNTQNSFQAKTKSKPKVNPKFYSQMNKKRGRKVAHSEAKSMTVGGFQPLNLNKFSPKRFRRFPRFTIFLNKDQENAYEKENSISLNPQFLNFLMTPEKAEIIDQANSEFDEAMRLLNTQNLKKFDPFDRVILSAKGIDNSILTSLRTLAKLNNSISESFKVIHTKFAPYQLKNPRYANKKEVPQAEKNLGVNPPIDLSTFAEDQIGRAFSMGPFIKGVSKHMFKSNDFSPDLPQIDENPPRSYKPRGKGVPFTNKIVNEVNISKFNLTSRYNFECNFPQSPLNQESNTFLNATSSTFVEKKKTKKGRGGGFLVNNNNRKRRYKPSTSTTDDSHNKDLTGDYTKKDYAHLLGEINVRNDPPGKRISRKKSSSMIPTDESFKNSVLAKVDQTTVRGLIDKMYQKEKKYIKQYYKEDFIQQNDFIFNLNKTHQLRLAKGKNSVASLASTPSEINNFGL</sequence>
<reference evidence="2" key="1">
    <citation type="submission" date="2023-07" db="EMBL/GenBank/DDBJ databases">
        <authorList>
            <consortium name="AG Swart"/>
            <person name="Singh M."/>
            <person name="Singh A."/>
            <person name="Seah K."/>
            <person name="Emmerich C."/>
        </authorList>
    </citation>
    <scope>NUCLEOTIDE SEQUENCE</scope>
    <source>
        <strain evidence="2">DP1</strain>
    </source>
</reference>
<organism evidence="2 3">
    <name type="scientific">Euplotes crassus</name>
    <dbReference type="NCBI Taxonomy" id="5936"/>
    <lineage>
        <taxon>Eukaryota</taxon>
        <taxon>Sar</taxon>
        <taxon>Alveolata</taxon>
        <taxon>Ciliophora</taxon>
        <taxon>Intramacronucleata</taxon>
        <taxon>Spirotrichea</taxon>
        <taxon>Hypotrichia</taxon>
        <taxon>Euplotida</taxon>
        <taxon>Euplotidae</taxon>
        <taxon>Moneuplotes</taxon>
    </lineage>
</organism>